<dbReference type="Proteomes" id="UP000695562">
    <property type="component" value="Unassembled WGS sequence"/>
</dbReference>
<feature type="region of interest" description="Disordered" evidence="1">
    <location>
        <begin position="1"/>
        <end position="40"/>
    </location>
</feature>
<dbReference type="AlphaFoldDB" id="A0A8J4UV65"/>
<evidence type="ECO:0000256" key="1">
    <source>
        <dbReference type="SAM" id="MobiDB-lite"/>
    </source>
</evidence>
<proteinExistence type="predicted"/>
<dbReference type="Gene3D" id="3.80.10.10">
    <property type="entry name" value="Ribonuclease Inhibitor"/>
    <property type="match status" value="1"/>
</dbReference>
<sequence length="268" mass="31333">KEDKEKEDEEDEEEVQKQKQQIYQQQQQHQQEMQPEEQQETYLQHQLRKAYIDEMVKRIKRERESFAYDFQKFDNFPFVDVPYQDDIFDVFEDSYYLDTGVIDENNQSYCAFKQEGNSVPQIPHYSFLLLIEAFKLLRDHKSLTELSIGNIGCGDDDCGQFDIRNLDVAAVALLKSILVQNKSIKTLTLDFEYVRGHPILSPEFLMSLLKLNTTLEHLIIGNEDPDSTDTDLQTIINFAQAHTKNTKCVISIKKKMLLKSLSGKLMYI</sequence>
<name>A0A8J4UV65_9MYCE</name>
<evidence type="ECO:0000313" key="2">
    <source>
        <dbReference type="EMBL" id="KAF2068818.1"/>
    </source>
</evidence>
<reference evidence="2" key="1">
    <citation type="submission" date="2020-01" db="EMBL/GenBank/DDBJ databases">
        <title>Development of genomics and gene disruption for Polysphondylium violaceum indicates a role for the polyketide synthase stlB in stalk morphogenesis.</title>
        <authorList>
            <person name="Narita B."/>
            <person name="Kawabe Y."/>
            <person name="Kin K."/>
            <person name="Saito T."/>
            <person name="Gibbs R."/>
            <person name="Kuspa A."/>
            <person name="Muzny D."/>
            <person name="Queller D."/>
            <person name="Richards S."/>
            <person name="Strassman J."/>
            <person name="Sucgang R."/>
            <person name="Worley K."/>
            <person name="Schaap P."/>
        </authorList>
    </citation>
    <scope>NUCLEOTIDE SEQUENCE</scope>
    <source>
        <strain evidence="2">QSvi11</strain>
    </source>
</reference>
<gene>
    <name evidence="2" type="ORF">CYY_009856</name>
</gene>
<feature type="compositionally biased region" description="Acidic residues" evidence="1">
    <location>
        <begin position="1"/>
        <end position="14"/>
    </location>
</feature>
<keyword evidence="3" id="KW-1185">Reference proteome</keyword>
<protein>
    <submittedName>
        <fullName evidence="2">Uncharacterized protein</fullName>
    </submittedName>
</protein>
<feature type="compositionally biased region" description="Low complexity" evidence="1">
    <location>
        <begin position="18"/>
        <end position="33"/>
    </location>
</feature>
<feature type="non-terminal residue" evidence="2">
    <location>
        <position position="1"/>
    </location>
</feature>
<organism evidence="2 3">
    <name type="scientific">Polysphondylium violaceum</name>
    <dbReference type="NCBI Taxonomy" id="133409"/>
    <lineage>
        <taxon>Eukaryota</taxon>
        <taxon>Amoebozoa</taxon>
        <taxon>Evosea</taxon>
        <taxon>Eumycetozoa</taxon>
        <taxon>Dictyostelia</taxon>
        <taxon>Dictyosteliales</taxon>
        <taxon>Dictyosteliaceae</taxon>
        <taxon>Polysphondylium</taxon>
    </lineage>
</organism>
<accession>A0A8J4UV65</accession>
<dbReference type="SUPFAM" id="SSF52047">
    <property type="entry name" value="RNI-like"/>
    <property type="match status" value="1"/>
</dbReference>
<comment type="caution">
    <text evidence="2">The sequence shown here is derived from an EMBL/GenBank/DDBJ whole genome shotgun (WGS) entry which is preliminary data.</text>
</comment>
<evidence type="ECO:0000313" key="3">
    <source>
        <dbReference type="Proteomes" id="UP000695562"/>
    </source>
</evidence>
<dbReference type="EMBL" id="AJWJ01000832">
    <property type="protein sequence ID" value="KAF2068818.1"/>
    <property type="molecule type" value="Genomic_DNA"/>
</dbReference>
<dbReference type="InterPro" id="IPR032675">
    <property type="entry name" value="LRR_dom_sf"/>
</dbReference>